<evidence type="ECO:0000313" key="8">
    <source>
        <dbReference type="EnsemblPlants" id="KRH22392"/>
    </source>
</evidence>
<dbReference type="GO" id="GO:0008033">
    <property type="term" value="P:tRNA processing"/>
    <property type="evidence" value="ECO:0007669"/>
    <property type="project" value="UniProtKB-KW"/>
</dbReference>
<feature type="domain" description="DTW" evidence="6">
    <location>
        <begin position="140"/>
        <end position="371"/>
    </location>
</feature>
<keyword evidence="4" id="KW-0819">tRNA processing</keyword>
<evidence type="ECO:0000313" key="7">
    <source>
        <dbReference type="EMBL" id="KRH22392.1"/>
    </source>
</evidence>
<keyword evidence="9" id="KW-1185">Reference proteome</keyword>
<reference evidence="8" key="2">
    <citation type="submission" date="2018-02" db="UniProtKB">
        <authorList>
            <consortium name="EnsemblPlants"/>
        </authorList>
    </citation>
    <scope>IDENTIFICATION</scope>
    <source>
        <strain evidence="8">Williams 82</strain>
    </source>
</reference>
<evidence type="ECO:0000256" key="5">
    <source>
        <dbReference type="ARBA" id="ARBA00048718"/>
    </source>
</evidence>
<dbReference type="GO" id="GO:0016432">
    <property type="term" value="F:tRNA-uridine aminocarboxypropyltransferase activity"/>
    <property type="evidence" value="ECO:0007669"/>
    <property type="project" value="UniProtKB-EC"/>
</dbReference>
<dbReference type="SMART" id="SM01144">
    <property type="entry name" value="DTW"/>
    <property type="match status" value="1"/>
</dbReference>
<dbReference type="Gramene" id="KRH22392">
    <property type="protein sequence ID" value="KRH22392"/>
    <property type="gene ID" value="GLYMA_13G297500"/>
</dbReference>
<accession>A0A0R0H502</accession>
<dbReference type="ExpressionAtlas" id="A0A0R0H502">
    <property type="expression patterns" value="baseline and differential"/>
</dbReference>
<reference evidence="7 8" key="1">
    <citation type="journal article" date="2010" name="Nature">
        <title>Genome sequence of the palaeopolyploid soybean.</title>
        <authorList>
            <person name="Schmutz J."/>
            <person name="Cannon S.B."/>
            <person name="Schlueter J."/>
            <person name="Ma J."/>
            <person name="Mitros T."/>
            <person name="Nelson W."/>
            <person name="Hyten D.L."/>
            <person name="Song Q."/>
            <person name="Thelen J.J."/>
            <person name="Cheng J."/>
            <person name="Xu D."/>
            <person name="Hellsten U."/>
            <person name="May G.D."/>
            <person name="Yu Y."/>
            <person name="Sakurai T."/>
            <person name="Umezawa T."/>
            <person name="Bhattacharyya M.K."/>
            <person name="Sandhu D."/>
            <person name="Valliyodan B."/>
            <person name="Lindquist E."/>
            <person name="Peto M."/>
            <person name="Grant D."/>
            <person name="Shu S."/>
            <person name="Goodstein D."/>
            <person name="Barry K."/>
            <person name="Futrell-Griggs M."/>
            <person name="Abernathy B."/>
            <person name="Du J."/>
            <person name="Tian Z."/>
            <person name="Zhu L."/>
            <person name="Gill N."/>
            <person name="Joshi T."/>
            <person name="Libault M."/>
            <person name="Sethuraman A."/>
            <person name="Zhang X.-C."/>
            <person name="Shinozaki K."/>
            <person name="Nguyen H.T."/>
            <person name="Wing R.A."/>
            <person name="Cregan P."/>
            <person name="Specht J."/>
            <person name="Grimwood J."/>
            <person name="Rokhsar D."/>
            <person name="Stacey G."/>
            <person name="Shoemaker R.C."/>
            <person name="Jackson S.A."/>
        </authorList>
    </citation>
    <scope>NUCLEOTIDE SEQUENCE [LARGE SCALE GENOMIC DNA]</scope>
    <source>
        <strain evidence="8">cv. Williams 82</strain>
        <tissue evidence="7">Callus</tissue>
    </source>
</reference>
<dbReference type="InterPro" id="IPR005636">
    <property type="entry name" value="DTW"/>
</dbReference>
<dbReference type="AlphaFoldDB" id="A0A0R0H502"/>
<dbReference type="OMA" id="DEEIMWD"/>
<protein>
    <recommendedName>
        <fullName evidence="1">tRNA-uridine aminocarboxypropyltransferase</fullName>
        <ecNumber evidence="1">2.5.1.25</ecNumber>
    </recommendedName>
</protein>
<evidence type="ECO:0000256" key="2">
    <source>
        <dbReference type="ARBA" id="ARBA00022679"/>
    </source>
</evidence>
<comment type="catalytic activity">
    <reaction evidence="5">
        <text>a uridine in tRNA + S-adenosyl-L-methionine = a 3-[(3S)-3-amino-3-carboxypropyl]uridine in tRNA + S-methyl-5'-thioadenosine + H(+)</text>
        <dbReference type="Rhea" id="RHEA:62432"/>
        <dbReference type="Rhea" id="RHEA-COMP:13339"/>
        <dbReference type="Rhea" id="RHEA-COMP:16092"/>
        <dbReference type="ChEBI" id="CHEBI:15378"/>
        <dbReference type="ChEBI" id="CHEBI:17509"/>
        <dbReference type="ChEBI" id="CHEBI:59789"/>
        <dbReference type="ChEBI" id="CHEBI:65315"/>
        <dbReference type="ChEBI" id="CHEBI:82930"/>
        <dbReference type="EC" id="2.5.1.25"/>
    </reaction>
</comment>
<evidence type="ECO:0000313" key="9">
    <source>
        <dbReference type="Proteomes" id="UP000008827"/>
    </source>
</evidence>
<dbReference type="EC" id="2.5.1.25" evidence="1"/>
<dbReference type="GeneID" id="100306372"/>
<dbReference type="PANTHER" id="PTHR21392:SF4">
    <property type="entry name" value="TRNA-URIDINE AMINOCARBOXYPROPYLTRANSFERASE"/>
    <property type="match status" value="1"/>
</dbReference>
<proteinExistence type="predicted"/>
<evidence type="ECO:0000259" key="6">
    <source>
        <dbReference type="SMART" id="SM01144"/>
    </source>
</evidence>
<keyword evidence="2" id="KW-0808">Transferase</keyword>
<dbReference type="Pfam" id="PF03942">
    <property type="entry name" value="DTW"/>
    <property type="match status" value="1"/>
</dbReference>
<dbReference type="PANTHER" id="PTHR21392">
    <property type="entry name" value="TRNA-URIDINE AMINOCARBOXYPROPYLTRANSFERASE 2"/>
    <property type="match status" value="1"/>
</dbReference>
<sequence length="383" mass="43656">MSINMVSSVPWTKSFFPLWFWNKTRVLLTHHYRYHHRHSPLSDTDMTEEGVVVSLQEWQGWGTTSPLPTMVSQIVEDLKVLEEDLDAHMNFGGNGGKLQGNFRVQEDKKHRATYQALGDSEKKLQFYSARQIACRILGSRGYLCQKCWLPMEDCMCSKVTSCSLYPGIRFWLYMHPKDFLRQNNTGKILWQVFGVDAATLCLFGIPEHEEIMWNSLKMAGKSNVWCLYPNKNAVLKSVQNVFGEESVARDEVAPSKQLKVDTTQHFILIDGTWSNSAAMFRRLQDKAKSVWGDEDLSCISLNPGASAMHKLRPQPSWDRTCTAAAAAGLLSELQLLPQFSSVELEKQAEAVEHALTVLLDALTNRRLRMGRSITRKMRHTNIQ</sequence>
<dbReference type="InterPro" id="IPR039262">
    <property type="entry name" value="DTWD2/TAPT"/>
</dbReference>
<reference evidence="7" key="3">
    <citation type="submission" date="2018-07" db="EMBL/GenBank/DDBJ databases">
        <title>WGS assembly of Glycine max.</title>
        <authorList>
            <person name="Schmutz J."/>
            <person name="Cannon S."/>
            <person name="Schlueter J."/>
            <person name="Ma J."/>
            <person name="Mitros T."/>
            <person name="Nelson W."/>
            <person name="Hyten D."/>
            <person name="Song Q."/>
            <person name="Thelen J."/>
            <person name="Cheng J."/>
            <person name="Xu D."/>
            <person name="Hellsten U."/>
            <person name="May G."/>
            <person name="Yu Y."/>
            <person name="Sakurai T."/>
            <person name="Umezawa T."/>
            <person name="Bhattacharyya M."/>
            <person name="Sandhu D."/>
            <person name="Valliyodan B."/>
            <person name="Lindquist E."/>
            <person name="Peto M."/>
            <person name="Grant D."/>
            <person name="Shu S."/>
            <person name="Goodstein D."/>
            <person name="Barry K."/>
            <person name="Futrell-Griggs M."/>
            <person name="Abernathy B."/>
            <person name="Du J."/>
            <person name="Tian Z."/>
            <person name="Zhu L."/>
            <person name="Gill N."/>
            <person name="Joshi T."/>
            <person name="Libault M."/>
            <person name="Sethuraman A."/>
            <person name="Zhang X."/>
            <person name="Shinozaki K."/>
            <person name="Nguyen H."/>
            <person name="Wing R."/>
            <person name="Cregan P."/>
            <person name="Specht J."/>
            <person name="Grimwood J."/>
            <person name="Rokhsar D."/>
            <person name="Stacey G."/>
            <person name="Shoemaker R."/>
            <person name="Jackson S."/>
        </authorList>
    </citation>
    <scope>NUCLEOTIDE SEQUENCE</scope>
    <source>
        <tissue evidence="7">Callus</tissue>
    </source>
</reference>
<dbReference type="Proteomes" id="UP000008827">
    <property type="component" value="Chromosome 13"/>
</dbReference>
<evidence type="ECO:0000256" key="3">
    <source>
        <dbReference type="ARBA" id="ARBA00022691"/>
    </source>
</evidence>
<organism evidence="7">
    <name type="scientific">Glycine max</name>
    <name type="common">Soybean</name>
    <name type="synonym">Glycine hispida</name>
    <dbReference type="NCBI Taxonomy" id="3847"/>
    <lineage>
        <taxon>Eukaryota</taxon>
        <taxon>Viridiplantae</taxon>
        <taxon>Streptophyta</taxon>
        <taxon>Embryophyta</taxon>
        <taxon>Tracheophyta</taxon>
        <taxon>Spermatophyta</taxon>
        <taxon>Magnoliopsida</taxon>
        <taxon>eudicotyledons</taxon>
        <taxon>Gunneridae</taxon>
        <taxon>Pentapetalae</taxon>
        <taxon>rosids</taxon>
        <taxon>fabids</taxon>
        <taxon>Fabales</taxon>
        <taxon>Fabaceae</taxon>
        <taxon>Papilionoideae</taxon>
        <taxon>50 kb inversion clade</taxon>
        <taxon>NPAAA clade</taxon>
        <taxon>indigoferoid/millettioid clade</taxon>
        <taxon>Phaseoleae</taxon>
        <taxon>Glycine</taxon>
        <taxon>Glycine subgen. Soja</taxon>
    </lineage>
</organism>
<evidence type="ECO:0000256" key="4">
    <source>
        <dbReference type="ARBA" id="ARBA00022694"/>
    </source>
</evidence>
<dbReference type="EnsemblPlants" id="KRH22392">
    <property type="protein sequence ID" value="KRH22392"/>
    <property type="gene ID" value="GLYMA_13G297500"/>
</dbReference>
<evidence type="ECO:0000256" key="1">
    <source>
        <dbReference type="ARBA" id="ARBA00012386"/>
    </source>
</evidence>
<dbReference type="RefSeq" id="XP_006593349.1">
    <property type="nucleotide sequence ID" value="XM_006593286.4"/>
</dbReference>
<name>A0A0R0H502_SOYBN</name>
<dbReference type="OrthoDB" id="408541at2759"/>
<keyword evidence="3" id="KW-0949">S-adenosyl-L-methionine</keyword>
<dbReference type="EMBL" id="CM000846">
    <property type="protein sequence ID" value="KRH22392.1"/>
    <property type="molecule type" value="Genomic_DNA"/>
</dbReference>
<gene>
    <name evidence="8" type="primary">LOC100306372</name>
    <name evidence="7" type="ORF">GLYMA_13G297500</name>
</gene>